<reference evidence="1" key="1">
    <citation type="submission" date="2020-03" db="EMBL/GenBank/DDBJ databases">
        <title>Complete genome sequence of sixteen Streptomyces strains facilitates identification of candidate genes involved in plant growth-promotion in grain legumes and cereals.</title>
        <authorList>
            <person name="Gopalakrishnan S."/>
            <person name="Thakur V."/>
            <person name="Saxena R."/>
            <person name="Vadlamudi S."/>
            <person name="Purohit S."/>
            <person name="Kumar V."/>
            <person name="Rathore A."/>
            <person name="Chitikineni A."/>
            <person name="Varshney R.K."/>
        </authorList>
    </citation>
    <scope>NUCLEOTIDE SEQUENCE</scope>
    <source>
        <strain evidence="1">CAI-93</strain>
    </source>
</reference>
<organism evidence="1 2">
    <name type="scientific">Streptomyces fungicidicus</name>
    <dbReference type="NCBI Taxonomy" id="68203"/>
    <lineage>
        <taxon>Bacteria</taxon>
        <taxon>Bacillati</taxon>
        <taxon>Actinomycetota</taxon>
        <taxon>Actinomycetes</taxon>
        <taxon>Kitasatosporales</taxon>
        <taxon>Streptomycetaceae</taxon>
        <taxon>Streptomyces</taxon>
    </lineage>
</organism>
<keyword evidence="2" id="KW-1185">Reference proteome</keyword>
<comment type="caution">
    <text evidence="1">The sequence shown here is derived from an EMBL/GenBank/DDBJ whole genome shotgun (WGS) entry which is preliminary data.</text>
</comment>
<dbReference type="Proteomes" id="UP000556843">
    <property type="component" value="Unassembled WGS sequence"/>
</dbReference>
<gene>
    <name evidence="1" type="ORF">G6W56_07600</name>
</gene>
<evidence type="ECO:0000313" key="1">
    <source>
        <dbReference type="EMBL" id="NUV74033.1"/>
    </source>
</evidence>
<dbReference type="EMBL" id="JAANNW010000005">
    <property type="protein sequence ID" value="NUV74033.1"/>
    <property type="molecule type" value="Genomic_DNA"/>
</dbReference>
<sequence>MNAPKASTGPGTRAGVVRVVRGSPSFEELAVLIAVLNAAGGAAPEQAAPPSAAPWAREAGFPAAGWLSRPRPAWRPRQEEARFSAVPGGNGGGCRDQAVGFSSRRGKRTAPLVTVAPAGRRPQSAVSSMRWAASGPRRGSAPRESQSFWEVSGITGLSRTAMARSDSAAVYRMVARRARPSSLSSLATFQGSCSVM</sequence>
<name>A0ACC7XX99_9ACTN</name>
<protein>
    <submittedName>
        <fullName evidence="1">Uncharacterized protein</fullName>
    </submittedName>
</protein>
<accession>A0ACC7XX99</accession>
<proteinExistence type="predicted"/>
<evidence type="ECO:0000313" key="2">
    <source>
        <dbReference type="Proteomes" id="UP000556843"/>
    </source>
</evidence>